<feature type="region of interest" description="Disordered" evidence="1">
    <location>
        <begin position="69"/>
        <end position="130"/>
    </location>
</feature>
<comment type="caution">
    <text evidence="2">The sequence shown here is derived from an EMBL/GenBank/DDBJ whole genome shotgun (WGS) entry which is preliminary data.</text>
</comment>
<feature type="region of interest" description="Disordered" evidence="1">
    <location>
        <begin position="321"/>
        <end position="361"/>
    </location>
</feature>
<feature type="compositionally biased region" description="Polar residues" evidence="1">
    <location>
        <begin position="69"/>
        <end position="94"/>
    </location>
</feature>
<evidence type="ECO:0000313" key="2">
    <source>
        <dbReference type="EMBL" id="KAL0918379.1"/>
    </source>
</evidence>
<name>A0ABD0UZH9_DENTH</name>
<keyword evidence="3" id="KW-1185">Reference proteome</keyword>
<reference evidence="2 3" key="1">
    <citation type="journal article" date="2024" name="Plant Biotechnol. J.">
        <title>Dendrobium thyrsiflorum genome and its molecular insights into genes involved in important horticultural traits.</title>
        <authorList>
            <person name="Chen B."/>
            <person name="Wang J.Y."/>
            <person name="Zheng P.J."/>
            <person name="Li K.L."/>
            <person name="Liang Y.M."/>
            <person name="Chen X.F."/>
            <person name="Zhang C."/>
            <person name="Zhao X."/>
            <person name="He X."/>
            <person name="Zhang G.Q."/>
            <person name="Liu Z.J."/>
            <person name="Xu Q."/>
        </authorList>
    </citation>
    <scope>NUCLEOTIDE SEQUENCE [LARGE SCALE GENOMIC DNA]</scope>
    <source>
        <strain evidence="2">GZMU011</strain>
    </source>
</reference>
<proteinExistence type="predicted"/>
<protein>
    <submittedName>
        <fullName evidence="2">Uncharacterized protein</fullName>
    </submittedName>
</protein>
<dbReference type="EMBL" id="JANQDX010000009">
    <property type="protein sequence ID" value="KAL0918379.1"/>
    <property type="molecule type" value="Genomic_DNA"/>
</dbReference>
<sequence>MLSKSIILCGKEAKYFIIEGAPRRHRQSTAELYSPLVLERHKAACSSKGINPNIEQGAEVPRKECHSAKTQCHNARSPQNRCGPSNQPSASPTQEPIEGQDEHDPTNPTIQDFQIPMAEDDSPQGSSTDPIQNELFKIQRLMYLVDTKFDKKVREIRANLEHEKKLINDKYAKMGATISLLPPELKNSYNIWVESSPHLQQVTKLVDGMCEFYFFAQAQIPWIWNWNVELNIDPLNLKCLVRNFSIKWWTAIIVLDKNKQIEKVIQNNLLKTQRSPVKPEFSLKKIHKNLKKLYPHETEEQIKQRLQKFYEDQMADIFSVEDDLSSQHSDDTMADRWPEASERGPSQRPGKQIMQEEDSFI</sequence>
<accession>A0ABD0UZH9</accession>
<feature type="compositionally biased region" description="Basic and acidic residues" evidence="1">
    <location>
        <begin position="328"/>
        <end position="342"/>
    </location>
</feature>
<dbReference type="Proteomes" id="UP001552299">
    <property type="component" value="Unassembled WGS sequence"/>
</dbReference>
<dbReference type="AlphaFoldDB" id="A0ABD0UZH9"/>
<gene>
    <name evidence="2" type="ORF">M5K25_010383</name>
</gene>
<organism evidence="2 3">
    <name type="scientific">Dendrobium thyrsiflorum</name>
    <name type="common">Pinecone-like raceme dendrobium</name>
    <name type="synonym">Orchid</name>
    <dbReference type="NCBI Taxonomy" id="117978"/>
    <lineage>
        <taxon>Eukaryota</taxon>
        <taxon>Viridiplantae</taxon>
        <taxon>Streptophyta</taxon>
        <taxon>Embryophyta</taxon>
        <taxon>Tracheophyta</taxon>
        <taxon>Spermatophyta</taxon>
        <taxon>Magnoliopsida</taxon>
        <taxon>Liliopsida</taxon>
        <taxon>Asparagales</taxon>
        <taxon>Orchidaceae</taxon>
        <taxon>Epidendroideae</taxon>
        <taxon>Malaxideae</taxon>
        <taxon>Dendrobiinae</taxon>
        <taxon>Dendrobium</taxon>
    </lineage>
</organism>
<evidence type="ECO:0000313" key="3">
    <source>
        <dbReference type="Proteomes" id="UP001552299"/>
    </source>
</evidence>
<evidence type="ECO:0000256" key="1">
    <source>
        <dbReference type="SAM" id="MobiDB-lite"/>
    </source>
</evidence>